<sequence length="92" mass="10093">MNHHKTTLFNAIIILASATALTLSGDDVRQLKSVEEKLNELNQDVRDARDASRVEIDAARRALQVAAPKLTEVLKDVAEKARKAQAQTSSRA</sequence>
<name>A0A383EVR1_9ZZZZ</name>
<feature type="non-terminal residue" evidence="1">
    <location>
        <position position="92"/>
    </location>
</feature>
<gene>
    <name evidence="1" type="ORF">METZ01_LOCUS513705</name>
</gene>
<proteinExistence type="predicted"/>
<dbReference type="AlphaFoldDB" id="A0A383EVR1"/>
<organism evidence="1">
    <name type="scientific">marine metagenome</name>
    <dbReference type="NCBI Taxonomy" id="408172"/>
    <lineage>
        <taxon>unclassified sequences</taxon>
        <taxon>metagenomes</taxon>
        <taxon>ecological metagenomes</taxon>
    </lineage>
</organism>
<dbReference type="EMBL" id="UINC01229223">
    <property type="protein sequence ID" value="SVE60851.1"/>
    <property type="molecule type" value="Genomic_DNA"/>
</dbReference>
<evidence type="ECO:0000313" key="1">
    <source>
        <dbReference type="EMBL" id="SVE60851.1"/>
    </source>
</evidence>
<protein>
    <submittedName>
        <fullName evidence="1">Uncharacterized protein</fullName>
    </submittedName>
</protein>
<reference evidence="1" key="1">
    <citation type="submission" date="2018-05" db="EMBL/GenBank/DDBJ databases">
        <authorList>
            <person name="Lanie J.A."/>
            <person name="Ng W.-L."/>
            <person name="Kazmierczak K.M."/>
            <person name="Andrzejewski T.M."/>
            <person name="Davidsen T.M."/>
            <person name="Wayne K.J."/>
            <person name="Tettelin H."/>
            <person name="Glass J.I."/>
            <person name="Rusch D."/>
            <person name="Podicherti R."/>
            <person name="Tsui H.-C.T."/>
            <person name="Winkler M.E."/>
        </authorList>
    </citation>
    <scope>NUCLEOTIDE SEQUENCE</scope>
</reference>
<accession>A0A383EVR1</accession>